<dbReference type="AlphaFoldDB" id="A0A2S2R154"/>
<protein>
    <submittedName>
        <fullName evidence="1">Uncharacterized protein</fullName>
    </submittedName>
</protein>
<gene>
    <name evidence="1" type="ORF">g.26317</name>
</gene>
<organism evidence="1">
    <name type="scientific">Sipha flava</name>
    <name type="common">yellow sugarcane aphid</name>
    <dbReference type="NCBI Taxonomy" id="143950"/>
    <lineage>
        <taxon>Eukaryota</taxon>
        <taxon>Metazoa</taxon>
        <taxon>Ecdysozoa</taxon>
        <taxon>Arthropoda</taxon>
        <taxon>Hexapoda</taxon>
        <taxon>Insecta</taxon>
        <taxon>Pterygota</taxon>
        <taxon>Neoptera</taxon>
        <taxon>Paraneoptera</taxon>
        <taxon>Hemiptera</taxon>
        <taxon>Sternorrhyncha</taxon>
        <taxon>Aphidomorpha</taxon>
        <taxon>Aphidoidea</taxon>
        <taxon>Aphididae</taxon>
        <taxon>Sipha</taxon>
    </lineage>
</organism>
<sequence length="124" mass="14666">MTIVITIQCCAHDAIHDISLPFVFPVRLRLIRRDMAVRCTRVFIKKKKKKMPFSKETHGLTFIFTRAQTAGEKKKEHVINFKSIYNDRNYICYIRKRVFVFLGLAHTRARERTHTHTCIVQGLF</sequence>
<reference evidence="1" key="1">
    <citation type="submission" date="2018-04" db="EMBL/GenBank/DDBJ databases">
        <title>Transcriptome assembly of Sipha flava.</title>
        <authorList>
            <person name="Scully E.D."/>
            <person name="Geib S.M."/>
            <person name="Palmer N.A."/>
            <person name="Koch K."/>
            <person name="Bradshaw J."/>
            <person name="Heng-Moss T."/>
            <person name="Sarath G."/>
        </authorList>
    </citation>
    <scope>NUCLEOTIDE SEQUENCE</scope>
</reference>
<accession>A0A2S2R154</accession>
<name>A0A2S2R154_9HEMI</name>
<proteinExistence type="predicted"/>
<dbReference type="EMBL" id="GGMS01014513">
    <property type="protein sequence ID" value="MBY83716.1"/>
    <property type="molecule type" value="Transcribed_RNA"/>
</dbReference>
<evidence type="ECO:0000313" key="1">
    <source>
        <dbReference type="EMBL" id="MBY83716.1"/>
    </source>
</evidence>